<name>A0A1H2VG42_THIRO</name>
<dbReference type="PRINTS" id="PR00368">
    <property type="entry name" value="FADPNR"/>
</dbReference>
<dbReference type="GO" id="GO:0003955">
    <property type="term" value="F:NAD(P)H dehydrogenase (quinone) activity"/>
    <property type="evidence" value="ECO:0007669"/>
    <property type="project" value="TreeGrafter"/>
</dbReference>
<dbReference type="PRINTS" id="PR00411">
    <property type="entry name" value="PNDRDTASEI"/>
</dbReference>
<proteinExistence type="predicted"/>
<organism evidence="3 4">
    <name type="scientific">Thiocapsa roseopersicina</name>
    <dbReference type="NCBI Taxonomy" id="1058"/>
    <lineage>
        <taxon>Bacteria</taxon>
        <taxon>Pseudomonadati</taxon>
        <taxon>Pseudomonadota</taxon>
        <taxon>Gammaproteobacteria</taxon>
        <taxon>Chromatiales</taxon>
        <taxon>Chromatiaceae</taxon>
        <taxon>Thiocapsa</taxon>
    </lineage>
</organism>
<evidence type="ECO:0000256" key="1">
    <source>
        <dbReference type="SAM" id="MobiDB-lite"/>
    </source>
</evidence>
<dbReference type="PANTHER" id="PTHR43014">
    <property type="entry name" value="MERCURIC REDUCTASE"/>
    <property type="match status" value="1"/>
</dbReference>
<dbReference type="PANTHER" id="PTHR43014:SF2">
    <property type="entry name" value="MERCURIC REDUCTASE"/>
    <property type="match status" value="1"/>
</dbReference>
<dbReference type="Gene3D" id="3.50.50.60">
    <property type="entry name" value="FAD/NAD(P)-binding domain"/>
    <property type="match status" value="2"/>
</dbReference>
<dbReference type="Proteomes" id="UP000198816">
    <property type="component" value="Unassembled WGS sequence"/>
</dbReference>
<feature type="region of interest" description="Disordered" evidence="1">
    <location>
        <begin position="284"/>
        <end position="304"/>
    </location>
</feature>
<gene>
    <name evidence="3" type="ORF">SAMN05421783_1077</name>
</gene>
<dbReference type="AlphaFoldDB" id="A0A1H2VG42"/>
<accession>A0A1H2VG42</accession>
<evidence type="ECO:0000313" key="3">
    <source>
        <dbReference type="EMBL" id="SDW67252.1"/>
    </source>
</evidence>
<dbReference type="EMBL" id="FNNZ01000007">
    <property type="protein sequence ID" value="SDW67252.1"/>
    <property type="molecule type" value="Genomic_DNA"/>
</dbReference>
<evidence type="ECO:0000313" key="4">
    <source>
        <dbReference type="Proteomes" id="UP000198816"/>
    </source>
</evidence>
<protein>
    <submittedName>
        <fullName evidence="3">Pyridine nucleotide-disulphide oxidoreductase</fullName>
    </submittedName>
</protein>
<dbReference type="STRING" id="1058.SAMN05421783_1077"/>
<sequence length="304" mass="32947">MNAQSLDVRLEPTSRAIVIATGAAPIVPDLPGLDRVRHVTSEDLWSVTEKPERLLVLGGEPIGCRVTQVARSGILPKEDDDTIVLIEAAALREDGVRLLTHTRTLRCEVVHEEQRLVVTSGPSAHPDQSSGGAEEALPFNLLLCAIGRRARVTGFGLEALGIPLTAAGTIETNAYLQTCYPKILACGDVVGPHQFTHVAAHQAWYAAVNVLGTIRPGARRPNTPPGTGNARMHRKQRWTGWRVFIPGDEDERTEPCPGSLAVMAEQRVRDSETARRRAAPAITRNTSGMRHSEAAPRTPTLNPF</sequence>
<evidence type="ECO:0000259" key="2">
    <source>
        <dbReference type="Pfam" id="PF07992"/>
    </source>
</evidence>
<dbReference type="Pfam" id="PF07992">
    <property type="entry name" value="Pyr_redox_2"/>
    <property type="match status" value="1"/>
</dbReference>
<dbReference type="SUPFAM" id="SSF51905">
    <property type="entry name" value="FAD/NAD(P)-binding domain"/>
    <property type="match status" value="1"/>
</dbReference>
<reference evidence="4" key="1">
    <citation type="submission" date="2016-10" db="EMBL/GenBank/DDBJ databases">
        <authorList>
            <person name="Varghese N."/>
            <person name="Submissions S."/>
        </authorList>
    </citation>
    <scope>NUCLEOTIDE SEQUENCE [LARGE SCALE GENOMIC DNA]</scope>
    <source>
        <strain evidence="4">DSM 217</strain>
    </source>
</reference>
<dbReference type="InterPro" id="IPR023753">
    <property type="entry name" value="FAD/NAD-binding_dom"/>
</dbReference>
<feature type="domain" description="FAD/NAD(P)-binding" evidence="2">
    <location>
        <begin position="14"/>
        <end position="203"/>
    </location>
</feature>
<dbReference type="InterPro" id="IPR036188">
    <property type="entry name" value="FAD/NAD-bd_sf"/>
</dbReference>
<keyword evidence="4" id="KW-1185">Reference proteome</keyword>
<dbReference type="GO" id="GO:0050660">
    <property type="term" value="F:flavin adenine dinucleotide binding"/>
    <property type="evidence" value="ECO:0007669"/>
    <property type="project" value="TreeGrafter"/>
</dbReference>